<organism evidence="1 2">
    <name type="scientific">Gomphosphaeria aponina SAG 52.96 = DSM 107014</name>
    <dbReference type="NCBI Taxonomy" id="1521640"/>
    <lineage>
        <taxon>Bacteria</taxon>
        <taxon>Bacillati</taxon>
        <taxon>Cyanobacteriota</taxon>
        <taxon>Cyanophyceae</taxon>
        <taxon>Oscillatoriophycideae</taxon>
        <taxon>Chroococcales</taxon>
        <taxon>Gomphosphaeriaceae</taxon>
        <taxon>Gomphosphaeria</taxon>
    </lineage>
</organism>
<proteinExistence type="predicted"/>
<reference evidence="1" key="1">
    <citation type="submission" date="2021-02" db="EMBL/GenBank/DDBJ databases">
        <title>Metagenome analyses of Stigonema ocellatum DSM 106950, Chlorogloea purpurea SAG 13.99 and Gomphosphaeria aponina DSM 107014.</title>
        <authorList>
            <person name="Marter P."/>
            <person name="Huang S."/>
        </authorList>
    </citation>
    <scope>NUCLEOTIDE SEQUENCE</scope>
    <source>
        <strain evidence="1">JP213</strain>
    </source>
</reference>
<dbReference type="Proteomes" id="UP000767446">
    <property type="component" value="Unassembled WGS sequence"/>
</dbReference>
<evidence type="ECO:0000313" key="1">
    <source>
        <dbReference type="EMBL" id="MBR8827156.1"/>
    </source>
</evidence>
<protein>
    <submittedName>
        <fullName evidence="1">Uncharacterized protein</fullName>
    </submittedName>
</protein>
<sequence>MQQPTGLSGGILNRAIASSTPHRKSLLRELEYFFCGLVTTLITGWKIKLYQSYTLNKRENIHSRGYT</sequence>
<gene>
    <name evidence="1" type="ORF">DSM107014_04490</name>
</gene>
<dbReference type="EMBL" id="JADQBC010000021">
    <property type="protein sequence ID" value="MBR8827156.1"/>
    <property type="molecule type" value="Genomic_DNA"/>
</dbReference>
<accession>A0A941JRM9</accession>
<evidence type="ECO:0000313" key="2">
    <source>
        <dbReference type="Proteomes" id="UP000767446"/>
    </source>
</evidence>
<dbReference type="AlphaFoldDB" id="A0A941JRM9"/>
<name>A0A941JRM9_9CHRO</name>
<comment type="caution">
    <text evidence="1">The sequence shown here is derived from an EMBL/GenBank/DDBJ whole genome shotgun (WGS) entry which is preliminary data.</text>
</comment>